<evidence type="ECO:0000313" key="2">
    <source>
        <dbReference type="Proteomes" id="UP000242180"/>
    </source>
</evidence>
<name>A0A1X2H9H0_SYNRA</name>
<sequence>MYCSASWFQHWTRTIESIQDDAVASRISRESSLWILTNITGAIFSPMGPICGIRT</sequence>
<keyword evidence="2" id="KW-1185">Reference proteome</keyword>
<organism evidence="1 2">
    <name type="scientific">Syncephalastrum racemosum</name>
    <name type="common">Filamentous fungus</name>
    <dbReference type="NCBI Taxonomy" id="13706"/>
    <lineage>
        <taxon>Eukaryota</taxon>
        <taxon>Fungi</taxon>
        <taxon>Fungi incertae sedis</taxon>
        <taxon>Mucoromycota</taxon>
        <taxon>Mucoromycotina</taxon>
        <taxon>Mucoromycetes</taxon>
        <taxon>Mucorales</taxon>
        <taxon>Syncephalastraceae</taxon>
        <taxon>Syncephalastrum</taxon>
    </lineage>
</organism>
<comment type="caution">
    <text evidence="1">The sequence shown here is derived from an EMBL/GenBank/DDBJ whole genome shotgun (WGS) entry which is preliminary data.</text>
</comment>
<dbReference type="Proteomes" id="UP000242180">
    <property type="component" value="Unassembled WGS sequence"/>
</dbReference>
<proteinExistence type="predicted"/>
<dbReference type="InParanoid" id="A0A1X2H9H0"/>
<dbReference type="AlphaFoldDB" id="A0A1X2H9H0"/>
<gene>
    <name evidence="1" type="ORF">BCR43DRAFT_492785</name>
</gene>
<evidence type="ECO:0000313" key="1">
    <source>
        <dbReference type="EMBL" id="ORY95313.1"/>
    </source>
</evidence>
<reference evidence="1 2" key="1">
    <citation type="submission" date="2016-07" db="EMBL/GenBank/DDBJ databases">
        <title>Pervasive Adenine N6-methylation of Active Genes in Fungi.</title>
        <authorList>
            <consortium name="DOE Joint Genome Institute"/>
            <person name="Mondo S.J."/>
            <person name="Dannebaum R.O."/>
            <person name="Kuo R.C."/>
            <person name="Labutti K."/>
            <person name="Haridas S."/>
            <person name="Kuo A."/>
            <person name="Salamov A."/>
            <person name="Ahrendt S.R."/>
            <person name="Lipzen A."/>
            <person name="Sullivan W."/>
            <person name="Andreopoulos W.B."/>
            <person name="Clum A."/>
            <person name="Lindquist E."/>
            <person name="Daum C."/>
            <person name="Ramamoorthy G.K."/>
            <person name="Gryganskyi A."/>
            <person name="Culley D."/>
            <person name="Magnuson J.K."/>
            <person name="James T.Y."/>
            <person name="O'Malley M.A."/>
            <person name="Stajich J.E."/>
            <person name="Spatafora J.W."/>
            <person name="Visel A."/>
            <person name="Grigoriev I.V."/>
        </authorList>
    </citation>
    <scope>NUCLEOTIDE SEQUENCE [LARGE SCALE GENOMIC DNA]</scope>
    <source>
        <strain evidence="1 2">NRRL 2496</strain>
    </source>
</reference>
<accession>A0A1X2H9H0</accession>
<dbReference type="EMBL" id="MCGN01000006">
    <property type="protein sequence ID" value="ORY95313.1"/>
    <property type="molecule type" value="Genomic_DNA"/>
</dbReference>
<protein>
    <submittedName>
        <fullName evidence="1">Uncharacterized protein</fullName>
    </submittedName>
</protein>